<keyword evidence="1" id="KW-1133">Transmembrane helix</keyword>
<evidence type="ECO:0000313" key="4">
    <source>
        <dbReference type="WBParaSite" id="ECPE_0001079101-mRNA-1"/>
    </source>
</evidence>
<evidence type="ECO:0000313" key="3">
    <source>
        <dbReference type="Proteomes" id="UP000272942"/>
    </source>
</evidence>
<dbReference type="WBParaSite" id="ECPE_0001079101-mRNA-1">
    <property type="protein sequence ID" value="ECPE_0001079101-mRNA-1"/>
    <property type="gene ID" value="ECPE_0001079101"/>
</dbReference>
<organism evidence="4">
    <name type="scientific">Echinostoma caproni</name>
    <dbReference type="NCBI Taxonomy" id="27848"/>
    <lineage>
        <taxon>Eukaryota</taxon>
        <taxon>Metazoa</taxon>
        <taxon>Spiralia</taxon>
        <taxon>Lophotrochozoa</taxon>
        <taxon>Platyhelminthes</taxon>
        <taxon>Trematoda</taxon>
        <taxon>Digenea</taxon>
        <taxon>Plagiorchiida</taxon>
        <taxon>Echinostomata</taxon>
        <taxon>Echinostomatoidea</taxon>
        <taxon>Echinostomatidae</taxon>
        <taxon>Echinostoma</taxon>
    </lineage>
</organism>
<dbReference type="AlphaFoldDB" id="A0A183AUX3"/>
<keyword evidence="1" id="KW-0472">Membrane</keyword>
<evidence type="ECO:0000313" key="2">
    <source>
        <dbReference type="EMBL" id="VDP87571.1"/>
    </source>
</evidence>
<name>A0A183AUX3_9TREM</name>
<proteinExistence type="predicted"/>
<protein>
    <submittedName>
        <fullName evidence="4">Secreted protein</fullName>
    </submittedName>
</protein>
<dbReference type="EMBL" id="UZAN01049617">
    <property type="protein sequence ID" value="VDP87571.1"/>
    <property type="molecule type" value="Genomic_DNA"/>
</dbReference>
<keyword evidence="1" id="KW-0812">Transmembrane</keyword>
<dbReference type="Proteomes" id="UP000272942">
    <property type="component" value="Unassembled WGS sequence"/>
</dbReference>
<accession>A0A183AUX3</accession>
<feature type="transmembrane region" description="Helical" evidence="1">
    <location>
        <begin position="6"/>
        <end position="24"/>
    </location>
</feature>
<reference evidence="2 3" key="2">
    <citation type="submission" date="2018-11" db="EMBL/GenBank/DDBJ databases">
        <authorList>
            <consortium name="Pathogen Informatics"/>
        </authorList>
    </citation>
    <scope>NUCLEOTIDE SEQUENCE [LARGE SCALE GENOMIC DNA]</scope>
    <source>
        <strain evidence="2 3">Egypt</strain>
    </source>
</reference>
<keyword evidence="3" id="KW-1185">Reference proteome</keyword>
<gene>
    <name evidence="2" type="ORF">ECPE_LOCUS10758</name>
</gene>
<feature type="transmembrane region" description="Helical" evidence="1">
    <location>
        <begin position="36"/>
        <end position="62"/>
    </location>
</feature>
<sequence>MNCTTVWVEIALAGSLFHTLATVWEKKFALMLLRALGLLNFNLLLLSMLSIEAPVLVISLGASMPQ</sequence>
<reference evidence="4" key="1">
    <citation type="submission" date="2016-06" db="UniProtKB">
        <authorList>
            <consortium name="WormBaseParasite"/>
        </authorList>
    </citation>
    <scope>IDENTIFICATION</scope>
</reference>
<evidence type="ECO:0000256" key="1">
    <source>
        <dbReference type="SAM" id="Phobius"/>
    </source>
</evidence>